<name>A0A447CPN0_9BRAD</name>
<keyword evidence="2" id="KW-1185">Reference proteome</keyword>
<organism evidence="1 2">
    <name type="scientific">Rhodoplanes serenus</name>
    <dbReference type="NCBI Taxonomy" id="200615"/>
    <lineage>
        <taxon>Bacteria</taxon>
        <taxon>Pseudomonadati</taxon>
        <taxon>Pseudomonadota</taxon>
        <taxon>Alphaproteobacteria</taxon>
        <taxon>Hyphomicrobiales</taxon>
        <taxon>Nitrobacteraceae</taxon>
        <taxon>Rhodoplanes</taxon>
    </lineage>
</organism>
<accession>A0A447CPN0</accession>
<evidence type="ECO:0000313" key="2">
    <source>
        <dbReference type="Proteomes" id="UP000289200"/>
    </source>
</evidence>
<proteinExistence type="predicted"/>
<dbReference type="AlphaFoldDB" id="A0A447CPN0"/>
<gene>
    <name evidence="1" type="ORF">RHODGE_RHODGE_00431</name>
</gene>
<reference evidence="2" key="1">
    <citation type="submission" date="2018-10" db="EMBL/GenBank/DDBJ databases">
        <authorList>
            <person name="Peiro R."/>
            <person name="Begona"/>
            <person name="Cbmso G."/>
            <person name="Lopez M."/>
            <person name="Gonzalez S."/>
            <person name="Sacristan E."/>
            <person name="Castillo E."/>
        </authorList>
    </citation>
    <scope>NUCLEOTIDE SEQUENCE [LARGE SCALE GENOMIC DNA]</scope>
</reference>
<protein>
    <submittedName>
        <fullName evidence="1">Uncharacterized protein</fullName>
    </submittedName>
</protein>
<comment type="caution">
    <text evidence="1">The sequence shown here is derived from an EMBL/GenBank/DDBJ whole genome shotgun (WGS) entry which is preliminary data.</text>
</comment>
<evidence type="ECO:0000313" key="1">
    <source>
        <dbReference type="EMBL" id="VCU07127.1"/>
    </source>
</evidence>
<dbReference type="EMBL" id="UWOC01000022">
    <property type="protein sequence ID" value="VCU07127.1"/>
    <property type="molecule type" value="Genomic_DNA"/>
</dbReference>
<sequence length="118" mass="13057">MIKVHHANRGVAVVLAIAAGLAALTLLLYEIGARHFGLHPPSARLLGEAEPPSEESRRHGRMWVKVDNMGNCREFSIDNRTQQMIDKGVVTCDPARKQEIKTNTTSKFDSFRDAFGGK</sequence>
<dbReference type="Proteomes" id="UP000289200">
    <property type="component" value="Unassembled WGS sequence"/>
</dbReference>
<dbReference type="OrthoDB" id="7960503at2"/>
<dbReference type="RefSeq" id="WP_129607495.1">
    <property type="nucleotide sequence ID" value="NZ_UWOC01000022.1"/>
</dbReference>